<dbReference type="OrthoDB" id="3225203at2759"/>
<feature type="region of interest" description="Disordered" evidence="1">
    <location>
        <begin position="519"/>
        <end position="538"/>
    </location>
</feature>
<feature type="compositionally biased region" description="Polar residues" evidence="1">
    <location>
        <begin position="662"/>
        <end position="689"/>
    </location>
</feature>
<dbReference type="SUPFAM" id="SSF50729">
    <property type="entry name" value="PH domain-like"/>
    <property type="match status" value="1"/>
</dbReference>
<feature type="region of interest" description="Disordered" evidence="1">
    <location>
        <begin position="383"/>
        <end position="405"/>
    </location>
</feature>
<feature type="region of interest" description="Disordered" evidence="1">
    <location>
        <begin position="66"/>
        <end position="138"/>
    </location>
</feature>
<name>A0A0D7BEQ5_9AGAR</name>
<feature type="compositionally biased region" description="Basic and acidic residues" evidence="1">
    <location>
        <begin position="691"/>
        <end position="713"/>
    </location>
</feature>
<dbReference type="CDD" id="cd00821">
    <property type="entry name" value="PH"/>
    <property type="match status" value="1"/>
</dbReference>
<dbReference type="Proteomes" id="UP000054007">
    <property type="component" value="Unassembled WGS sequence"/>
</dbReference>
<reference evidence="2 3" key="1">
    <citation type="journal article" date="2015" name="Fungal Genet. Biol.">
        <title>Evolution of novel wood decay mechanisms in Agaricales revealed by the genome sequences of Fistulina hepatica and Cylindrobasidium torrendii.</title>
        <authorList>
            <person name="Floudas D."/>
            <person name="Held B.W."/>
            <person name="Riley R."/>
            <person name="Nagy L.G."/>
            <person name="Koehler G."/>
            <person name="Ransdell A.S."/>
            <person name="Younus H."/>
            <person name="Chow J."/>
            <person name="Chiniquy J."/>
            <person name="Lipzen A."/>
            <person name="Tritt A."/>
            <person name="Sun H."/>
            <person name="Haridas S."/>
            <person name="LaButti K."/>
            <person name="Ohm R.A."/>
            <person name="Kues U."/>
            <person name="Blanchette R.A."/>
            <person name="Grigoriev I.V."/>
            <person name="Minto R.E."/>
            <person name="Hibbett D.S."/>
        </authorList>
    </citation>
    <scope>NUCLEOTIDE SEQUENCE [LARGE SCALE GENOMIC DNA]</scope>
    <source>
        <strain evidence="2 3">FP15055 ss-10</strain>
    </source>
</reference>
<keyword evidence="3" id="KW-1185">Reference proteome</keyword>
<evidence type="ECO:0000256" key="1">
    <source>
        <dbReference type="SAM" id="MobiDB-lite"/>
    </source>
</evidence>
<proteinExistence type="predicted"/>
<accession>A0A0D7BEQ5</accession>
<dbReference type="STRING" id="1314674.A0A0D7BEQ5"/>
<evidence type="ECO:0000313" key="3">
    <source>
        <dbReference type="Proteomes" id="UP000054007"/>
    </source>
</evidence>
<feature type="region of interest" description="Disordered" evidence="1">
    <location>
        <begin position="622"/>
        <end position="727"/>
    </location>
</feature>
<dbReference type="EMBL" id="KN880492">
    <property type="protein sequence ID" value="KIY69022.1"/>
    <property type="molecule type" value="Genomic_DNA"/>
</dbReference>
<gene>
    <name evidence="2" type="ORF">CYLTODRAFT_442992</name>
</gene>
<sequence length="752" mass="84080">MEEPKSQPVACRFIPYDQWLVTHVDPKWKIKHVKHWILKKCGAPGEFDIPQRERRPPSPIIFAPAAQKHSSRGISPIQFNAKPSQADEDDGGQAGYEEDNEVSEAEWTPIVRPKPHHTTAVAEHTPSRRRSKSSKQLPLHKISAYEPDRLVILRFSTGQLLEDDYTFDWYEMEPYELIEVHRAGVFLRLPRTSPTLYVQPYWEGWVQALRVVGPANRRSNDGEVQKLEWRRRWVVVHKGHLALCKDRTETFPAKQLSLSCLTDLRGADHLERSTSIVPEANQRIICAKFKISIHQPPPPHEEHHKSVAKPVLHINTKGKPRKRASTISHTPVHLTHDQGGVSESTNPDGGEDSESTLSDAVFAHDDISDDDNPIAARESNVSRGYRYGGSYPKSQQPAVPPPSAAIPTAQAKEIGEWIVLDLPDDNAYTSLLRTLHRLFPHDTQSISHSSTFVSGLLPALESPPKTPKARPRSMAFDPKHQNLPRANPLGAMPFPEWRTELFRRARKVGLGNITHSLGGVLSAMDLPPPPPSSDIDSEHKIEISSVRIEDDDDEDAPEPPTTPSDGGDMSALLESSSDSDDSQVEWEGWMADLHRQARQPPIAEPNAILNVALDVPRQNFEPTAQVLTSPSSHESLYRRSLRAAEQRRPSMPTILFAPEPSGSHTHTRQASSLSQRPSMPSLGRTTSISAMKREKEKDKKKSSKKGKERERPMSAEANPAVVAKKRSGLARGVEKIVRGLDPTLDFVDTRRD</sequence>
<feature type="compositionally biased region" description="Polar residues" evidence="1">
    <location>
        <begin position="622"/>
        <end position="634"/>
    </location>
</feature>
<organism evidence="2 3">
    <name type="scientific">Cylindrobasidium torrendii FP15055 ss-10</name>
    <dbReference type="NCBI Taxonomy" id="1314674"/>
    <lineage>
        <taxon>Eukaryota</taxon>
        <taxon>Fungi</taxon>
        <taxon>Dikarya</taxon>
        <taxon>Basidiomycota</taxon>
        <taxon>Agaricomycotina</taxon>
        <taxon>Agaricomycetes</taxon>
        <taxon>Agaricomycetidae</taxon>
        <taxon>Agaricales</taxon>
        <taxon>Marasmiineae</taxon>
        <taxon>Physalacriaceae</taxon>
        <taxon>Cylindrobasidium</taxon>
    </lineage>
</organism>
<feature type="region of interest" description="Disordered" evidence="1">
    <location>
        <begin position="458"/>
        <end position="491"/>
    </location>
</feature>
<evidence type="ECO:0000313" key="2">
    <source>
        <dbReference type="EMBL" id="KIY69022.1"/>
    </source>
</evidence>
<feature type="compositionally biased region" description="Acidic residues" evidence="1">
    <location>
        <begin position="86"/>
        <end position="104"/>
    </location>
</feature>
<feature type="region of interest" description="Disordered" evidence="1">
    <location>
        <begin position="546"/>
        <end position="584"/>
    </location>
</feature>
<protein>
    <submittedName>
        <fullName evidence="2">Uncharacterized protein</fullName>
    </submittedName>
</protein>
<dbReference type="AlphaFoldDB" id="A0A0D7BEQ5"/>
<feature type="region of interest" description="Disordered" evidence="1">
    <location>
        <begin position="315"/>
        <end position="356"/>
    </location>
</feature>